<evidence type="ECO:0000256" key="2">
    <source>
        <dbReference type="ARBA" id="ARBA00022692"/>
    </source>
</evidence>
<gene>
    <name evidence="7" type="ORF">IMF26_09900</name>
</gene>
<keyword evidence="4 5" id="KW-0472">Membrane</keyword>
<evidence type="ECO:0000256" key="3">
    <source>
        <dbReference type="ARBA" id="ARBA00022989"/>
    </source>
</evidence>
<dbReference type="InterPro" id="IPR000515">
    <property type="entry name" value="MetI-like"/>
</dbReference>
<feature type="transmembrane region" description="Helical" evidence="5">
    <location>
        <begin position="523"/>
        <end position="545"/>
    </location>
</feature>
<feature type="transmembrane region" description="Helical" evidence="5">
    <location>
        <begin position="219"/>
        <end position="238"/>
    </location>
</feature>
<feature type="transmembrane region" description="Helical" evidence="5">
    <location>
        <begin position="311"/>
        <end position="331"/>
    </location>
</feature>
<evidence type="ECO:0000313" key="7">
    <source>
        <dbReference type="EMBL" id="QUL99702.1"/>
    </source>
</evidence>
<dbReference type="EMBL" id="CP062796">
    <property type="protein sequence ID" value="QUL99702.1"/>
    <property type="molecule type" value="Genomic_DNA"/>
</dbReference>
<comment type="similarity">
    <text evidence="5">Belongs to the binding-protein-dependent transport system permease family.</text>
</comment>
<feature type="transmembrane region" description="Helical" evidence="5">
    <location>
        <begin position="114"/>
        <end position="136"/>
    </location>
</feature>
<organism evidence="7">
    <name type="scientific">Candidatus Fermentithermobacillus carboniphilus</name>
    <dbReference type="NCBI Taxonomy" id="3085328"/>
    <lineage>
        <taxon>Bacteria</taxon>
        <taxon>Bacillati</taxon>
        <taxon>Bacillota</taxon>
        <taxon>Candidatus Fermentithermobacillia</taxon>
        <taxon>Candidatus Fermentithermobacillales</taxon>
        <taxon>Candidatus Fermentithermobacillaceae</taxon>
        <taxon>Candidatus Fermentithermobacillus</taxon>
    </lineage>
</organism>
<feature type="transmembrane region" description="Helical" evidence="5">
    <location>
        <begin position="157"/>
        <end position="175"/>
    </location>
</feature>
<proteinExistence type="inferred from homology"/>
<evidence type="ECO:0000256" key="5">
    <source>
        <dbReference type="RuleBase" id="RU363032"/>
    </source>
</evidence>
<evidence type="ECO:0000256" key="4">
    <source>
        <dbReference type="ARBA" id="ARBA00023136"/>
    </source>
</evidence>
<dbReference type="Pfam" id="PF00528">
    <property type="entry name" value="BPD_transp_1"/>
    <property type="match status" value="2"/>
</dbReference>
<evidence type="ECO:0000259" key="6">
    <source>
        <dbReference type="PROSITE" id="PS50928"/>
    </source>
</evidence>
<dbReference type="GO" id="GO:0055085">
    <property type="term" value="P:transmembrane transport"/>
    <property type="evidence" value="ECO:0007669"/>
    <property type="project" value="InterPro"/>
</dbReference>
<comment type="subcellular location">
    <subcellularLocation>
        <location evidence="5">Cell membrane</location>
        <topology evidence="5">Multi-pass membrane protein</topology>
    </subcellularLocation>
    <subcellularLocation>
        <location evidence="1">Membrane</location>
        <topology evidence="1">Multi-pass membrane protein</topology>
    </subcellularLocation>
</comment>
<dbReference type="PROSITE" id="PS50928">
    <property type="entry name" value="ABC_TM1"/>
    <property type="match status" value="2"/>
</dbReference>
<feature type="transmembrane region" description="Helical" evidence="5">
    <location>
        <begin position="81"/>
        <end position="102"/>
    </location>
</feature>
<name>A0AAT9LFA6_9FIRM</name>
<accession>A0AAT9LFA6</accession>
<keyword evidence="5" id="KW-0813">Transport</keyword>
<dbReference type="Gene3D" id="1.10.3720.10">
    <property type="entry name" value="MetI-like"/>
    <property type="match status" value="2"/>
</dbReference>
<dbReference type="InterPro" id="IPR035906">
    <property type="entry name" value="MetI-like_sf"/>
</dbReference>
<reference evidence="7" key="1">
    <citation type="submission" date="2020-10" db="EMBL/GenBank/DDBJ databases">
        <authorList>
            <person name="Kadnikov V."/>
            <person name="Beletsky A.V."/>
            <person name="Mardanov A.V."/>
            <person name="Karnachuk O.V."/>
            <person name="Ravin N.V."/>
        </authorList>
    </citation>
    <scope>NUCLEOTIDE SEQUENCE</scope>
    <source>
        <strain evidence="7">Bu02</strain>
    </source>
</reference>
<feature type="domain" description="ABC transmembrane type-1" evidence="6">
    <location>
        <begin position="43"/>
        <end position="238"/>
    </location>
</feature>
<sequence>MLVVAFIAGLWWIIWSSPQAGRAQLSYESSHISLALTSLPYYVLRSVIRMVLAFLLSLAFTFVYGYIAAHNRVAEMVLIPLLDILQSVPVLGFLSVSVASLVSLFPGSILGYEIASILAIFTSQAWNMTFAFYQSLTSIPRDLREAASMLRLSKWQTFKYLELPYSIISLVWNGMMSFGGGWFFLAASETITVLGRDVQLPGIGSYMATAIRASSTSGLLAALVSMVAVIVVIDQIVWRPLVVWSRKFKVEMTASDEEPTSWVMELLKKSLLLSFLEDAFGPIGRFMAGYAERLRRGRRSGGRALRLISRVALICMDILIVGLLVRGAFWFVRGIWLLWSVLDIGDVLKVFYLGGLTLVRVMAAVFLGMLWTIPAGVKIGTTPRLRRFLQPVVQVLASFPANMFFPFVTVLYIRYHISMEIGSIPLMMLGTQWYLLFNVIGGAMSIPNDLNEASVVYGLRGIQRWTKFILPAIFPSVVTGGITAAGGAWNASIVAEVTSWGSTTLTATGLGSLISQATNSGDWAMIVLSISAMAAIVVGVNRLFWRRLYARAEEMRAM</sequence>
<feature type="transmembrane region" description="Helical" evidence="5">
    <location>
        <begin position="351"/>
        <end position="371"/>
    </location>
</feature>
<dbReference type="PANTHER" id="PTHR42744">
    <property type="entry name" value="BINDING-PROTEIN-DEPENDENT TRANSPORT SYSTEMS INNER MEMBRANE COMPONENT"/>
    <property type="match status" value="1"/>
</dbReference>
<dbReference type="KEGG" id="fcz:IMF26_09900"/>
<feature type="transmembrane region" description="Helical" evidence="5">
    <location>
        <begin position="425"/>
        <end position="447"/>
    </location>
</feature>
<dbReference type="CDD" id="cd06261">
    <property type="entry name" value="TM_PBP2"/>
    <property type="match status" value="2"/>
</dbReference>
<feature type="transmembrane region" description="Helical" evidence="5">
    <location>
        <begin position="47"/>
        <end position="69"/>
    </location>
</feature>
<keyword evidence="2 5" id="KW-0812">Transmembrane</keyword>
<protein>
    <submittedName>
        <fullName evidence="7">ABC transporter permease subunit</fullName>
    </submittedName>
</protein>
<keyword evidence="3 5" id="KW-1133">Transmembrane helix</keyword>
<evidence type="ECO:0000256" key="1">
    <source>
        <dbReference type="ARBA" id="ARBA00004141"/>
    </source>
</evidence>
<dbReference type="PANTHER" id="PTHR42744:SF1">
    <property type="entry name" value="BINDING-PROTEIN-DEPENDENT TRANSPORT SYSTEMS INNER MEMBRANE COMPONENT"/>
    <property type="match status" value="1"/>
</dbReference>
<dbReference type="SUPFAM" id="SSF161098">
    <property type="entry name" value="MetI-like"/>
    <property type="match status" value="2"/>
</dbReference>
<reference evidence="7" key="2">
    <citation type="journal article" date="2023" name="Biology">
        <title>Prokaryotic Life Associated with Coal-Fire Gas Vents Revealed by Metagenomics.</title>
        <authorList>
            <person name="Kadnikov V.V."/>
            <person name="Mardanov A.V."/>
            <person name="Beletsky A.V."/>
            <person name="Karnachuk O.V."/>
            <person name="Ravin N.V."/>
        </authorList>
    </citation>
    <scope>NUCLEOTIDE SEQUENCE</scope>
    <source>
        <strain evidence="7">Bu02</strain>
    </source>
</reference>
<feature type="domain" description="ABC transmembrane type-1" evidence="6">
    <location>
        <begin position="354"/>
        <end position="544"/>
    </location>
</feature>
<feature type="transmembrane region" description="Helical" evidence="5">
    <location>
        <begin position="468"/>
        <end position="489"/>
    </location>
</feature>
<dbReference type="GO" id="GO:0005886">
    <property type="term" value="C:plasma membrane"/>
    <property type="evidence" value="ECO:0007669"/>
    <property type="project" value="UniProtKB-SubCell"/>
</dbReference>
<dbReference type="AlphaFoldDB" id="A0AAT9LFA6"/>
<feature type="transmembrane region" description="Helical" evidence="5">
    <location>
        <begin position="392"/>
        <end position="413"/>
    </location>
</feature>